<name>A0ABV3ETT3_9ACTN</name>
<dbReference type="Proteomes" id="UP001551584">
    <property type="component" value="Unassembled WGS sequence"/>
</dbReference>
<feature type="region of interest" description="Disordered" evidence="1">
    <location>
        <begin position="297"/>
        <end position="505"/>
    </location>
</feature>
<sequence length="505" mass="50585">MPTAISVSGSGLVLPSADRHTPPAALQPRATVEDTVHELNALVEQHGYVVAVHPAVTDPAVVRRLHTARSLLETDRVAILAADLPPLGVALLVQQLRQLSVCDFGPGVLASAARLLAHYIYAGALLNSVAKLDHVPVTLTAHAKSWMPGAQFAVLATPRPALVRLGGEDRLPGPEFGTRMVAATGPGFGGATPPDWVGATLAPGWRVQHFSTVPVPAESASWWGTPKLVEFAAGLPDVSVLYQLVSSVRRDVCRWCGLELIGDRCAFCASPLAPPPEFPAATHTVSGTAAVAVTARAARPAGPPAPAGLTGPPVPAGAIGPGGDARPTGPEGLRPIPAPRPAHGVPGPVAGPAQGAPGPGDRPARGGAGRRRPGQDAAHAAPHHASGAAVPPQDAFGPAWRRAPGAPGAAPLPGQGLPGQGAPGRGTGATGFVSRPGHRPSGPSGPGADGHEHAPEHGTGPGPGAPAAVRPLGQGAPGAARDPHRPAPGPHPEPPAHGPVPPPTP</sequence>
<feature type="region of interest" description="Disordered" evidence="1">
    <location>
        <begin position="1"/>
        <end position="24"/>
    </location>
</feature>
<protein>
    <submittedName>
        <fullName evidence="2">Uncharacterized protein</fullName>
    </submittedName>
</protein>
<feature type="compositionally biased region" description="Low complexity" evidence="1">
    <location>
        <begin position="341"/>
        <end position="361"/>
    </location>
</feature>
<dbReference type="RefSeq" id="WP_359274411.1">
    <property type="nucleotide sequence ID" value="NZ_JBEZNA010000048.1"/>
</dbReference>
<reference evidence="2 3" key="1">
    <citation type="submission" date="2024-06" db="EMBL/GenBank/DDBJ databases">
        <title>The Natural Products Discovery Center: Release of the First 8490 Sequenced Strains for Exploring Actinobacteria Biosynthetic Diversity.</title>
        <authorList>
            <person name="Kalkreuter E."/>
            <person name="Kautsar S.A."/>
            <person name="Yang D."/>
            <person name="Bader C.D."/>
            <person name="Teijaro C.N."/>
            <person name="Fluegel L."/>
            <person name="Davis C.M."/>
            <person name="Simpson J.R."/>
            <person name="Lauterbach L."/>
            <person name="Steele A.D."/>
            <person name="Gui C."/>
            <person name="Meng S."/>
            <person name="Li G."/>
            <person name="Viehrig K."/>
            <person name="Ye F."/>
            <person name="Su P."/>
            <person name="Kiefer A.F."/>
            <person name="Nichols A."/>
            <person name="Cepeda A.J."/>
            <person name="Yan W."/>
            <person name="Fan B."/>
            <person name="Jiang Y."/>
            <person name="Adhikari A."/>
            <person name="Zheng C.-J."/>
            <person name="Schuster L."/>
            <person name="Cowan T.M."/>
            <person name="Smanski M.J."/>
            <person name="Chevrette M.G."/>
            <person name="De Carvalho L.P.S."/>
            <person name="Shen B."/>
        </authorList>
    </citation>
    <scope>NUCLEOTIDE SEQUENCE [LARGE SCALE GENOMIC DNA]</scope>
    <source>
        <strain evidence="2 3">NPDC048117</strain>
    </source>
</reference>
<comment type="caution">
    <text evidence="2">The sequence shown here is derived from an EMBL/GenBank/DDBJ whole genome shotgun (WGS) entry which is preliminary data.</text>
</comment>
<evidence type="ECO:0000256" key="1">
    <source>
        <dbReference type="SAM" id="MobiDB-lite"/>
    </source>
</evidence>
<feature type="compositionally biased region" description="Low complexity" evidence="1">
    <location>
        <begin position="375"/>
        <end position="415"/>
    </location>
</feature>
<organism evidence="2 3">
    <name type="scientific">Streptomyces chilikensis</name>
    <dbReference type="NCBI Taxonomy" id="1194079"/>
    <lineage>
        <taxon>Bacteria</taxon>
        <taxon>Bacillati</taxon>
        <taxon>Actinomycetota</taxon>
        <taxon>Actinomycetes</taxon>
        <taxon>Kitasatosporales</taxon>
        <taxon>Streptomycetaceae</taxon>
        <taxon>Streptomyces</taxon>
    </lineage>
</organism>
<accession>A0ABV3ETT3</accession>
<feature type="compositionally biased region" description="Low complexity" evidence="1">
    <location>
        <begin position="430"/>
        <end position="442"/>
    </location>
</feature>
<evidence type="ECO:0000313" key="2">
    <source>
        <dbReference type="EMBL" id="MEU9579483.1"/>
    </source>
</evidence>
<feature type="compositionally biased region" description="Pro residues" evidence="1">
    <location>
        <begin position="486"/>
        <end position="505"/>
    </location>
</feature>
<proteinExistence type="predicted"/>
<feature type="compositionally biased region" description="Gly residues" evidence="1">
    <location>
        <begin position="416"/>
        <end position="429"/>
    </location>
</feature>
<keyword evidence="3" id="KW-1185">Reference proteome</keyword>
<gene>
    <name evidence="2" type="ORF">AB0D95_19800</name>
</gene>
<dbReference type="EMBL" id="JBEZNA010000048">
    <property type="protein sequence ID" value="MEU9579483.1"/>
    <property type="molecule type" value="Genomic_DNA"/>
</dbReference>
<evidence type="ECO:0000313" key="3">
    <source>
        <dbReference type="Proteomes" id="UP001551584"/>
    </source>
</evidence>